<accession>A0A6S6UGE2</accession>
<keyword evidence="4 7" id="KW-0812">Transmembrane</keyword>
<evidence type="ECO:0000256" key="1">
    <source>
        <dbReference type="ARBA" id="ARBA00004651"/>
    </source>
</evidence>
<feature type="transmembrane region" description="Helical" evidence="7">
    <location>
        <begin position="263"/>
        <end position="285"/>
    </location>
</feature>
<feature type="transmembrane region" description="Helical" evidence="7">
    <location>
        <begin position="111"/>
        <end position="134"/>
    </location>
</feature>
<keyword evidence="2" id="KW-0813">Transport</keyword>
<comment type="subcellular location">
    <subcellularLocation>
        <location evidence="1">Cell membrane</location>
        <topology evidence="1">Multi-pass membrane protein</topology>
    </subcellularLocation>
</comment>
<sequence>MQKNDPYAALRYPEFRLFLLVRFALVFAWSMQFVVIEWEVYRMTKDPLSLGIIGLMEVVPAISLALFAGHLVDQKEKRNLLILCTLAFFALSVALFFITNPIYANDSSTLYSIYGLVFFGGIVRTFINPTLFSLMALIVPKELYPNAASWSSSSWQMSAVLGPAMAGFTIFSLGTHTSMLLILGCIVLAFVFLIQIKSKAILNPKIGEPIFQSLREGVKFVYQTKIILGAITLDMIAVLFGGAIALLPIFATDILGVGSEGFGILRAAPAVGSFVIMFAVAYFPINKHAGLKLLFSIFGFGVCMIVFGLSTSFWLSVFALFMSGITDGVSMVIRQTILQLYTPDNMRGRVSSVNSMFVGSSNELGAFESGFTAKLMGTVTAVVFGGSMTLITVVLTGLFSKQMRTLDFQEELNQEVKEETEHGEHLVP</sequence>
<keyword evidence="6 7" id="KW-0472">Membrane</keyword>
<dbReference type="PANTHER" id="PTHR23513">
    <property type="entry name" value="INTEGRAL MEMBRANE EFFLUX PROTEIN-RELATED"/>
    <property type="match status" value="1"/>
</dbReference>
<dbReference type="GO" id="GO:0005886">
    <property type="term" value="C:plasma membrane"/>
    <property type="evidence" value="ECO:0007669"/>
    <property type="project" value="UniProtKB-SubCell"/>
</dbReference>
<dbReference type="AlphaFoldDB" id="A0A6S6UGE2"/>
<dbReference type="InterPro" id="IPR036259">
    <property type="entry name" value="MFS_trans_sf"/>
</dbReference>
<protein>
    <submittedName>
        <fullName evidence="8">MFS permease</fullName>
    </submittedName>
</protein>
<keyword evidence="3" id="KW-1003">Cell membrane</keyword>
<evidence type="ECO:0000256" key="7">
    <source>
        <dbReference type="SAM" id="Phobius"/>
    </source>
</evidence>
<reference evidence="8" key="1">
    <citation type="submission" date="2020-01" db="EMBL/GenBank/DDBJ databases">
        <authorList>
            <person name="Meier V. D."/>
            <person name="Meier V D."/>
        </authorList>
    </citation>
    <scope>NUCLEOTIDE SEQUENCE</scope>
    <source>
        <strain evidence="8">HLG_WM_MAG_10</strain>
    </source>
</reference>
<dbReference type="Pfam" id="PF05977">
    <property type="entry name" value="MFS_3"/>
    <property type="match status" value="1"/>
</dbReference>
<gene>
    <name evidence="8" type="ORF">HELGO_WM23033</name>
</gene>
<dbReference type="InterPro" id="IPR010290">
    <property type="entry name" value="TM_effector"/>
</dbReference>
<dbReference type="SUPFAM" id="SSF103473">
    <property type="entry name" value="MFS general substrate transporter"/>
    <property type="match status" value="1"/>
</dbReference>
<dbReference type="CDD" id="cd06173">
    <property type="entry name" value="MFS_MefA_like"/>
    <property type="match status" value="1"/>
</dbReference>
<dbReference type="PANTHER" id="PTHR23513:SF9">
    <property type="entry name" value="ENTEROBACTIN EXPORTER ENTS"/>
    <property type="match status" value="1"/>
</dbReference>
<feature type="transmembrane region" description="Helical" evidence="7">
    <location>
        <begin position="17"/>
        <end position="36"/>
    </location>
</feature>
<evidence type="ECO:0000256" key="5">
    <source>
        <dbReference type="ARBA" id="ARBA00022989"/>
    </source>
</evidence>
<feature type="transmembrane region" description="Helical" evidence="7">
    <location>
        <begin position="155"/>
        <end position="173"/>
    </location>
</feature>
<evidence type="ECO:0000256" key="4">
    <source>
        <dbReference type="ARBA" id="ARBA00022692"/>
    </source>
</evidence>
<feature type="transmembrane region" description="Helical" evidence="7">
    <location>
        <begin position="80"/>
        <end position="99"/>
    </location>
</feature>
<keyword evidence="5 7" id="KW-1133">Transmembrane helix</keyword>
<feature type="transmembrane region" description="Helical" evidence="7">
    <location>
        <begin position="297"/>
        <end position="321"/>
    </location>
</feature>
<dbReference type="EMBL" id="CACVAQ010000444">
    <property type="protein sequence ID" value="CAA6828884.1"/>
    <property type="molecule type" value="Genomic_DNA"/>
</dbReference>
<feature type="transmembrane region" description="Helical" evidence="7">
    <location>
        <begin position="226"/>
        <end position="251"/>
    </location>
</feature>
<organism evidence="8">
    <name type="scientific">uncultured Aureispira sp</name>
    <dbReference type="NCBI Taxonomy" id="1331704"/>
    <lineage>
        <taxon>Bacteria</taxon>
        <taxon>Pseudomonadati</taxon>
        <taxon>Bacteroidota</taxon>
        <taxon>Saprospiria</taxon>
        <taxon>Saprospirales</taxon>
        <taxon>Saprospiraceae</taxon>
        <taxon>Aureispira</taxon>
        <taxon>environmental samples</taxon>
    </lineage>
</organism>
<dbReference type="Gene3D" id="1.20.1250.20">
    <property type="entry name" value="MFS general substrate transporter like domains"/>
    <property type="match status" value="1"/>
</dbReference>
<proteinExistence type="predicted"/>
<feature type="transmembrane region" description="Helical" evidence="7">
    <location>
        <begin position="375"/>
        <end position="399"/>
    </location>
</feature>
<evidence type="ECO:0000256" key="2">
    <source>
        <dbReference type="ARBA" id="ARBA00022448"/>
    </source>
</evidence>
<evidence type="ECO:0000313" key="8">
    <source>
        <dbReference type="EMBL" id="CAA6828884.1"/>
    </source>
</evidence>
<evidence type="ECO:0000256" key="6">
    <source>
        <dbReference type="ARBA" id="ARBA00023136"/>
    </source>
</evidence>
<feature type="transmembrane region" description="Helical" evidence="7">
    <location>
        <begin position="48"/>
        <end position="68"/>
    </location>
</feature>
<evidence type="ECO:0000256" key="3">
    <source>
        <dbReference type="ARBA" id="ARBA00022475"/>
    </source>
</evidence>
<feature type="transmembrane region" description="Helical" evidence="7">
    <location>
        <begin position="179"/>
        <end position="196"/>
    </location>
</feature>
<name>A0A6S6UGE2_9BACT</name>